<dbReference type="Pfam" id="PF00248">
    <property type="entry name" value="Aldo_ket_red"/>
    <property type="match status" value="1"/>
</dbReference>
<dbReference type="Proteomes" id="UP000198822">
    <property type="component" value="Chromosome I"/>
</dbReference>
<evidence type="ECO:0000313" key="3">
    <source>
        <dbReference type="Proteomes" id="UP000198822"/>
    </source>
</evidence>
<reference evidence="3" key="1">
    <citation type="submission" date="2016-10" db="EMBL/GenBank/DDBJ databases">
        <authorList>
            <person name="Varghese N."/>
            <person name="Submissions S."/>
        </authorList>
    </citation>
    <scope>NUCLEOTIDE SEQUENCE [LARGE SCALE GENOMIC DNA]</scope>
    <source>
        <strain evidence="3">DSM 22002</strain>
    </source>
</reference>
<dbReference type="SUPFAM" id="SSF51430">
    <property type="entry name" value="NAD(P)-linked oxidoreductase"/>
    <property type="match status" value="1"/>
</dbReference>
<name>A0A1G8B9G9_9MICO</name>
<organism evidence="2 3">
    <name type="scientific">Agrococcus jejuensis</name>
    <dbReference type="NCBI Taxonomy" id="399736"/>
    <lineage>
        <taxon>Bacteria</taxon>
        <taxon>Bacillati</taxon>
        <taxon>Actinomycetota</taxon>
        <taxon>Actinomycetes</taxon>
        <taxon>Micrococcales</taxon>
        <taxon>Microbacteriaceae</taxon>
        <taxon>Agrococcus</taxon>
    </lineage>
</organism>
<dbReference type="Gene3D" id="3.20.20.100">
    <property type="entry name" value="NADP-dependent oxidoreductase domain"/>
    <property type="match status" value="1"/>
</dbReference>
<sequence length="293" mass="31118">MRIGLGLAALGRPGYITRGHDVDLPDRTVDGMRARTHAMLDAAWDAGVRFVDAARGYGLAERFLGEWLAAHPGRREQLTIESKWGYAYTAGWRIDADEHERKDHSLAMLEQQWDETCEALGTVPDAYLVHSVTPDSPVLGDGAVLARLRQLSDAGVRVGLSTSGPRQAEVLLHALEVAPFAAVQATWNVLERSAGDALVRAADAGWLVVVKEALANGAVLDALPGPHADADAIAAALAVDERAVVLSGAVTVEQLAANLRAVDVDGAAVARGTTALVQTPDAYWGARGARSWR</sequence>
<dbReference type="AlphaFoldDB" id="A0A1G8B9G9"/>
<feature type="domain" description="NADP-dependent oxidoreductase" evidence="1">
    <location>
        <begin position="36"/>
        <end position="219"/>
    </location>
</feature>
<dbReference type="STRING" id="399736.SAMN04489720_0765"/>
<accession>A0A1G8B9G9</accession>
<evidence type="ECO:0000259" key="1">
    <source>
        <dbReference type="Pfam" id="PF00248"/>
    </source>
</evidence>
<dbReference type="PANTHER" id="PTHR43312:SF1">
    <property type="entry name" value="NADP-DEPENDENT OXIDOREDUCTASE DOMAIN-CONTAINING PROTEIN"/>
    <property type="match status" value="1"/>
</dbReference>
<dbReference type="PANTHER" id="PTHR43312">
    <property type="entry name" value="D-THREO-ALDOSE 1-DEHYDROGENASE"/>
    <property type="match status" value="1"/>
</dbReference>
<keyword evidence="3" id="KW-1185">Reference proteome</keyword>
<dbReference type="InterPro" id="IPR053135">
    <property type="entry name" value="AKR2_Oxidoreductase"/>
</dbReference>
<gene>
    <name evidence="2" type="ORF">SAMN04489720_0765</name>
</gene>
<dbReference type="OrthoDB" id="9768851at2"/>
<dbReference type="EMBL" id="LT629695">
    <property type="protein sequence ID" value="SDH29818.1"/>
    <property type="molecule type" value="Genomic_DNA"/>
</dbReference>
<dbReference type="RefSeq" id="WP_092502587.1">
    <property type="nucleotide sequence ID" value="NZ_LT629695.1"/>
</dbReference>
<dbReference type="InterPro" id="IPR036812">
    <property type="entry name" value="NAD(P)_OxRdtase_dom_sf"/>
</dbReference>
<proteinExistence type="predicted"/>
<evidence type="ECO:0000313" key="2">
    <source>
        <dbReference type="EMBL" id="SDH29818.1"/>
    </source>
</evidence>
<protein>
    <submittedName>
        <fullName evidence="2">Predicted oxidoreductase</fullName>
    </submittedName>
</protein>
<dbReference type="InterPro" id="IPR023210">
    <property type="entry name" value="NADP_OxRdtase_dom"/>
</dbReference>